<dbReference type="Proteomes" id="UP000799779">
    <property type="component" value="Unassembled WGS sequence"/>
</dbReference>
<accession>A0A6A5WHI7</accession>
<organism evidence="1 2">
    <name type="scientific">Amniculicola lignicola CBS 123094</name>
    <dbReference type="NCBI Taxonomy" id="1392246"/>
    <lineage>
        <taxon>Eukaryota</taxon>
        <taxon>Fungi</taxon>
        <taxon>Dikarya</taxon>
        <taxon>Ascomycota</taxon>
        <taxon>Pezizomycotina</taxon>
        <taxon>Dothideomycetes</taxon>
        <taxon>Pleosporomycetidae</taxon>
        <taxon>Pleosporales</taxon>
        <taxon>Amniculicolaceae</taxon>
        <taxon>Amniculicola</taxon>
    </lineage>
</organism>
<proteinExistence type="predicted"/>
<reference evidence="1" key="1">
    <citation type="journal article" date="2020" name="Stud. Mycol.">
        <title>101 Dothideomycetes genomes: a test case for predicting lifestyles and emergence of pathogens.</title>
        <authorList>
            <person name="Haridas S."/>
            <person name="Albert R."/>
            <person name="Binder M."/>
            <person name="Bloem J."/>
            <person name="Labutti K."/>
            <person name="Salamov A."/>
            <person name="Andreopoulos B."/>
            <person name="Baker S."/>
            <person name="Barry K."/>
            <person name="Bills G."/>
            <person name="Bluhm B."/>
            <person name="Cannon C."/>
            <person name="Castanera R."/>
            <person name="Culley D."/>
            <person name="Daum C."/>
            <person name="Ezra D."/>
            <person name="Gonzalez J."/>
            <person name="Henrissat B."/>
            <person name="Kuo A."/>
            <person name="Liang C."/>
            <person name="Lipzen A."/>
            <person name="Lutzoni F."/>
            <person name="Magnuson J."/>
            <person name="Mondo S."/>
            <person name="Nolan M."/>
            <person name="Ohm R."/>
            <person name="Pangilinan J."/>
            <person name="Park H.-J."/>
            <person name="Ramirez L."/>
            <person name="Alfaro M."/>
            <person name="Sun H."/>
            <person name="Tritt A."/>
            <person name="Yoshinaga Y."/>
            <person name="Zwiers L.-H."/>
            <person name="Turgeon B."/>
            <person name="Goodwin S."/>
            <person name="Spatafora J."/>
            <person name="Crous P."/>
            <person name="Grigoriev I."/>
        </authorList>
    </citation>
    <scope>NUCLEOTIDE SEQUENCE</scope>
    <source>
        <strain evidence="1">CBS 123094</strain>
    </source>
</reference>
<keyword evidence="2" id="KW-1185">Reference proteome</keyword>
<protein>
    <submittedName>
        <fullName evidence="1">Uncharacterized protein</fullName>
    </submittedName>
</protein>
<gene>
    <name evidence="1" type="ORF">P154DRAFT_190064</name>
</gene>
<dbReference type="EMBL" id="ML977586">
    <property type="protein sequence ID" value="KAF2000917.1"/>
    <property type="molecule type" value="Genomic_DNA"/>
</dbReference>
<sequence length="61" mass="6790">MKLVHVQASELRIGNMGVSYRVCQHGARPGVTHGFQRSLPITNEALQLYTKALYIQLYSGS</sequence>
<name>A0A6A5WHI7_9PLEO</name>
<evidence type="ECO:0000313" key="2">
    <source>
        <dbReference type="Proteomes" id="UP000799779"/>
    </source>
</evidence>
<evidence type="ECO:0000313" key="1">
    <source>
        <dbReference type="EMBL" id="KAF2000917.1"/>
    </source>
</evidence>
<dbReference type="AlphaFoldDB" id="A0A6A5WHI7"/>